<dbReference type="EMBL" id="BOOQ01000039">
    <property type="protein sequence ID" value="GII49142.1"/>
    <property type="molecule type" value="Genomic_DNA"/>
</dbReference>
<comment type="caution">
    <text evidence="2">The sequence shown here is derived from an EMBL/GenBank/DDBJ whole genome shotgun (WGS) entry which is preliminary data.</text>
</comment>
<dbReference type="InterPro" id="IPR036890">
    <property type="entry name" value="HATPase_C_sf"/>
</dbReference>
<evidence type="ECO:0000313" key="2">
    <source>
        <dbReference type="EMBL" id="GII49142.1"/>
    </source>
</evidence>
<name>A0A8J3UQ12_9ACTN</name>
<evidence type="ECO:0008006" key="4">
    <source>
        <dbReference type="Google" id="ProtNLM"/>
    </source>
</evidence>
<dbReference type="Gene3D" id="3.30.565.10">
    <property type="entry name" value="Histidine kinase-like ATPase, C-terminal domain"/>
    <property type="match status" value="1"/>
</dbReference>
<organism evidence="2 3">
    <name type="scientific">Planotetraspora silvatica</name>
    <dbReference type="NCBI Taxonomy" id="234614"/>
    <lineage>
        <taxon>Bacteria</taxon>
        <taxon>Bacillati</taxon>
        <taxon>Actinomycetota</taxon>
        <taxon>Actinomycetes</taxon>
        <taxon>Streptosporangiales</taxon>
        <taxon>Streptosporangiaceae</taxon>
        <taxon>Planotetraspora</taxon>
    </lineage>
</organism>
<dbReference type="RefSeq" id="WP_239095200.1">
    <property type="nucleotide sequence ID" value="NZ_BAAAKY010000051.1"/>
</dbReference>
<evidence type="ECO:0000256" key="1">
    <source>
        <dbReference type="SAM" id="MobiDB-lite"/>
    </source>
</evidence>
<evidence type="ECO:0000313" key="3">
    <source>
        <dbReference type="Proteomes" id="UP000644610"/>
    </source>
</evidence>
<accession>A0A8J3UQ12</accession>
<feature type="region of interest" description="Disordered" evidence="1">
    <location>
        <begin position="226"/>
        <end position="255"/>
    </location>
</feature>
<proteinExistence type="predicted"/>
<keyword evidence="3" id="KW-1185">Reference proteome</keyword>
<protein>
    <recommendedName>
        <fullName evidence="4">Histidine kinase</fullName>
    </recommendedName>
</protein>
<dbReference type="Proteomes" id="UP000644610">
    <property type="component" value="Unassembled WGS sequence"/>
</dbReference>
<sequence length="255" mass="27299">MVLDEDTPVTANVLPIVQALVDLLTSHVEQLVTDATPSTLAQSRAVAQARTHAVAELSEAHAAALSGILGVLRSHRLDDTVARSTAVDLAVNALLELRNESPRGTSPVWEESARQAFGHLSDSLKTLLSHSAIQLELDPPANDRPLTSATAHAAKVSVRAAVLAALQQSEVRRIRVGWQLGLTELVATVRDDGPGLLNDDLRTCQIAQRVEAQGGSFELRRRARLGNDDQADVSPGTVRGRCHEDPQTHTRLLAG</sequence>
<dbReference type="AlphaFoldDB" id="A0A8J3UQ12"/>
<gene>
    <name evidence="2" type="ORF">Psi02_55660</name>
</gene>
<reference evidence="2" key="1">
    <citation type="submission" date="2021-01" db="EMBL/GenBank/DDBJ databases">
        <title>Whole genome shotgun sequence of Planotetraspora silvatica NBRC 100141.</title>
        <authorList>
            <person name="Komaki H."/>
            <person name="Tamura T."/>
        </authorList>
    </citation>
    <scope>NUCLEOTIDE SEQUENCE</scope>
    <source>
        <strain evidence="2">NBRC 100141</strain>
    </source>
</reference>